<dbReference type="RefSeq" id="WP_164534391.1">
    <property type="nucleotide sequence ID" value="NZ_JAALFG010000002.1"/>
</dbReference>
<evidence type="ECO:0000256" key="1">
    <source>
        <dbReference type="SAM" id="Phobius"/>
    </source>
</evidence>
<dbReference type="Proteomes" id="UP000474802">
    <property type="component" value="Unassembled WGS sequence"/>
</dbReference>
<dbReference type="AlphaFoldDB" id="A0A6M1SUV4"/>
<keyword evidence="1" id="KW-0472">Membrane</keyword>
<keyword evidence="3" id="KW-1185">Reference proteome</keyword>
<evidence type="ECO:0000313" key="3">
    <source>
        <dbReference type="Proteomes" id="UP000474802"/>
    </source>
</evidence>
<organism evidence="2 3">
    <name type="scientific">Devosia aurantiaca</name>
    <dbReference type="NCBI Taxonomy" id="2714858"/>
    <lineage>
        <taxon>Bacteria</taxon>
        <taxon>Pseudomonadati</taxon>
        <taxon>Pseudomonadota</taxon>
        <taxon>Alphaproteobacteria</taxon>
        <taxon>Hyphomicrobiales</taxon>
        <taxon>Devosiaceae</taxon>
        <taxon>Devosia</taxon>
    </lineage>
</organism>
<keyword evidence="1" id="KW-0812">Transmembrane</keyword>
<gene>
    <name evidence="2" type="ORF">G5575_11265</name>
</gene>
<reference evidence="2 3" key="2">
    <citation type="submission" date="2020-03" db="EMBL/GenBank/DDBJ databases">
        <title>Devosia chinhatensis sp. nov., isolated from a hexachlorocyclohexane (HCH) dump site in India.</title>
        <authorList>
            <person name="Kumar M."/>
            <person name="Lal R."/>
        </authorList>
    </citation>
    <scope>NUCLEOTIDE SEQUENCE [LARGE SCALE GENOMIC DNA]</scope>
    <source>
        <strain evidence="2 3">H239</strain>
    </source>
</reference>
<proteinExistence type="predicted"/>
<sequence length="66" mass="6685">MALNERETVIVDRGGSSASVIVGIIVVIALLAIGYLVFFNGNGARTGGTVDVDVPAVSVDVVPDGQ</sequence>
<feature type="transmembrane region" description="Helical" evidence="1">
    <location>
        <begin position="20"/>
        <end position="39"/>
    </location>
</feature>
<accession>A0A6M1SUV4</accession>
<reference evidence="2 3" key="1">
    <citation type="submission" date="2020-02" db="EMBL/GenBank/DDBJ databases">
        <authorList>
            <person name="Khan S.A."/>
            <person name="Jeon C.O."/>
            <person name="Chun B.H."/>
        </authorList>
    </citation>
    <scope>NUCLEOTIDE SEQUENCE [LARGE SCALE GENOMIC DNA]</scope>
    <source>
        <strain evidence="2 3">H239</strain>
    </source>
</reference>
<comment type="caution">
    <text evidence="2">The sequence shown here is derived from an EMBL/GenBank/DDBJ whole genome shotgun (WGS) entry which is preliminary data.</text>
</comment>
<keyword evidence="1" id="KW-1133">Transmembrane helix</keyword>
<name>A0A6M1SUV4_9HYPH</name>
<protein>
    <submittedName>
        <fullName evidence="2">Uncharacterized protein</fullName>
    </submittedName>
</protein>
<evidence type="ECO:0000313" key="2">
    <source>
        <dbReference type="EMBL" id="NGP18163.1"/>
    </source>
</evidence>
<dbReference type="EMBL" id="JAALFG010000002">
    <property type="protein sequence ID" value="NGP18163.1"/>
    <property type="molecule type" value="Genomic_DNA"/>
</dbReference>